<proteinExistence type="predicted"/>
<sequence>MVAALAAVVSLVTAGCATQVSGTAVPLGSSDGGGAPAEPVRMTPEYGQPPITFDAGEQVESFRQHYLTGLYTTTLDPVEFMIGFRVQESARDDSELLDSNMELWKEKNVQPTEFEVDGVPGYWGDMSFDDPGEEPTTQRFYIAAKGAVTVTLTMSAPTADGLPEDVLDLGDQVFTSVQFDETTLTGKGPIDQAPPVVPFSLEVPAELGEELTFEFATVYWSDYVVAGRTIEVYVSDNTEAAKSYADRKKELEGTAARVFDLKDDRNTVDNLGPQIDEGLGTVPRHNGVMVLMYFMFRKGNLLVHVRCDGDKRELTKPVQDTVTKILTTTVFT</sequence>
<accession>A0A7Z0WJS8</accession>
<comment type="caution">
    <text evidence="1">The sequence shown here is derived from an EMBL/GenBank/DDBJ whole genome shotgun (WGS) entry which is preliminary data.</text>
</comment>
<gene>
    <name evidence="1" type="ORF">BLA60_23355</name>
</gene>
<reference evidence="1 2" key="1">
    <citation type="submission" date="2016-12" db="EMBL/GenBank/DDBJ databases">
        <title>The draft genome sequence of Actinophytocola xinjiangensis.</title>
        <authorList>
            <person name="Wang W."/>
            <person name="Yuan L."/>
        </authorList>
    </citation>
    <scope>NUCLEOTIDE SEQUENCE [LARGE SCALE GENOMIC DNA]</scope>
    <source>
        <strain evidence="1 2">CGMCC 4.4663</strain>
    </source>
</reference>
<dbReference type="EMBL" id="MSIF01000012">
    <property type="protein sequence ID" value="OLF08365.1"/>
    <property type="molecule type" value="Genomic_DNA"/>
</dbReference>
<protein>
    <submittedName>
        <fullName evidence="1">Uncharacterized protein</fullName>
    </submittedName>
</protein>
<dbReference type="AlphaFoldDB" id="A0A7Z0WJS8"/>
<dbReference type="Proteomes" id="UP000185696">
    <property type="component" value="Unassembled WGS sequence"/>
</dbReference>
<evidence type="ECO:0000313" key="1">
    <source>
        <dbReference type="EMBL" id="OLF08365.1"/>
    </source>
</evidence>
<name>A0A7Z0WJS8_9PSEU</name>
<evidence type="ECO:0000313" key="2">
    <source>
        <dbReference type="Proteomes" id="UP000185696"/>
    </source>
</evidence>
<keyword evidence="2" id="KW-1185">Reference proteome</keyword>
<organism evidence="1 2">
    <name type="scientific">Actinophytocola xinjiangensis</name>
    <dbReference type="NCBI Taxonomy" id="485602"/>
    <lineage>
        <taxon>Bacteria</taxon>
        <taxon>Bacillati</taxon>
        <taxon>Actinomycetota</taxon>
        <taxon>Actinomycetes</taxon>
        <taxon>Pseudonocardiales</taxon>
        <taxon>Pseudonocardiaceae</taxon>
    </lineage>
</organism>